<comment type="caution">
    <text evidence="2">The sequence shown here is derived from an EMBL/GenBank/DDBJ whole genome shotgun (WGS) entry which is preliminary data.</text>
</comment>
<evidence type="ECO:0000313" key="3">
    <source>
        <dbReference type="Proteomes" id="UP001431783"/>
    </source>
</evidence>
<dbReference type="AlphaFoldDB" id="A0AAW1TPL8"/>
<feature type="compositionally biased region" description="Polar residues" evidence="1">
    <location>
        <begin position="106"/>
        <end position="127"/>
    </location>
</feature>
<dbReference type="Proteomes" id="UP001431783">
    <property type="component" value="Unassembled WGS sequence"/>
</dbReference>
<reference evidence="2 3" key="1">
    <citation type="submission" date="2023-03" db="EMBL/GenBank/DDBJ databases">
        <title>Genome insight into feeding habits of ladybird beetles.</title>
        <authorList>
            <person name="Li H.-S."/>
            <person name="Huang Y.-H."/>
            <person name="Pang H."/>
        </authorList>
    </citation>
    <scope>NUCLEOTIDE SEQUENCE [LARGE SCALE GENOMIC DNA]</scope>
    <source>
        <strain evidence="2">SYSU_2023b</strain>
        <tissue evidence="2">Whole body</tissue>
    </source>
</reference>
<name>A0AAW1TPL8_9CUCU</name>
<organism evidence="2 3">
    <name type="scientific">Henosepilachna vigintioctopunctata</name>
    <dbReference type="NCBI Taxonomy" id="420089"/>
    <lineage>
        <taxon>Eukaryota</taxon>
        <taxon>Metazoa</taxon>
        <taxon>Ecdysozoa</taxon>
        <taxon>Arthropoda</taxon>
        <taxon>Hexapoda</taxon>
        <taxon>Insecta</taxon>
        <taxon>Pterygota</taxon>
        <taxon>Neoptera</taxon>
        <taxon>Endopterygota</taxon>
        <taxon>Coleoptera</taxon>
        <taxon>Polyphaga</taxon>
        <taxon>Cucujiformia</taxon>
        <taxon>Coccinelloidea</taxon>
        <taxon>Coccinellidae</taxon>
        <taxon>Epilachninae</taxon>
        <taxon>Epilachnini</taxon>
        <taxon>Henosepilachna</taxon>
    </lineage>
</organism>
<dbReference type="EMBL" id="JARQZJ010000002">
    <property type="protein sequence ID" value="KAK9870002.1"/>
    <property type="molecule type" value="Genomic_DNA"/>
</dbReference>
<accession>A0AAW1TPL8</accession>
<evidence type="ECO:0008006" key="4">
    <source>
        <dbReference type="Google" id="ProtNLM"/>
    </source>
</evidence>
<sequence>MRPPEACTIRFSDLSSRCKHIVCLTNSHGRSDMKYRTCHPFGHKLGDTCTNNNPNGERLGRCLSAYKCSWALQQIRRRQSVFTCNFVGKTTIVCCPLKQIEEEGNRTPNSTTKSLQVPTNNSINARNTLKEPNKKSSFGIISRASE</sequence>
<proteinExistence type="predicted"/>
<keyword evidence="3" id="KW-1185">Reference proteome</keyword>
<feature type="region of interest" description="Disordered" evidence="1">
    <location>
        <begin position="104"/>
        <end position="146"/>
    </location>
</feature>
<evidence type="ECO:0000313" key="2">
    <source>
        <dbReference type="EMBL" id="KAK9870002.1"/>
    </source>
</evidence>
<evidence type="ECO:0000256" key="1">
    <source>
        <dbReference type="SAM" id="MobiDB-lite"/>
    </source>
</evidence>
<protein>
    <recommendedName>
        <fullName evidence="4">CLIP domain-containing serine protease</fullName>
    </recommendedName>
</protein>
<gene>
    <name evidence="2" type="ORF">WA026_006098</name>
</gene>